<feature type="chain" id="PRO_5028929839" evidence="6">
    <location>
        <begin position="34"/>
        <end position="492"/>
    </location>
</feature>
<keyword evidence="1" id="KW-0121">Carboxypeptidase</keyword>
<dbReference type="GO" id="GO:0006508">
    <property type="term" value="P:proteolysis"/>
    <property type="evidence" value="ECO:0007669"/>
    <property type="project" value="UniProtKB-KW"/>
</dbReference>
<sequence>MHTFFNTTTSRINCFALLAAAATVLFFSSWGTAPRRASLCQLAGEDAFHTTTSWHNLKINGKQLRYKATAGYVSVNDSNHHSAKLFYTAYTAVQGKRPVTFVFNGGPGSSSIWLHMGSFGPVRAVPGKAGYTDNRDTWLGFTDLVFIDPAGTGYSRPDDGTDARRFYGYHEDIRAIGRFIQQYLSENNRQNAPVFLAGESYGAARAVGLAAYLQDTLHTSLSGLTLISPALDYRLITFNKGNDDAYPYYLPAYAAAAQYHHQLAPQLQALNAALLNAKVSRFAFSAYSQFLKNGKNSAEVLDSLSYYTGIDKATLQALNGRLTDTRFTHLLLKNAHLQTGTYDSRISGNTNAADPSEALLRKTFPQSFQQYIAQNLAYNNRLPYLATIATPGWNYGPATSNGYLNVVPLLKNTLSKHPRLRVQVVSGTYDLATPPATVDTAVAAINASGVFNNRLQVHHYYAGHMLYTDDKANTQWKKDSENFYQKTISAQI</sequence>
<protein>
    <submittedName>
        <fullName evidence="7">Alpha/beta hydrolase</fullName>
    </submittedName>
</protein>
<dbReference type="PANTHER" id="PTHR11802:SF3">
    <property type="entry name" value="RETINOID-INDUCIBLE SERINE CARBOXYPEPTIDASE"/>
    <property type="match status" value="1"/>
</dbReference>
<dbReference type="Proteomes" id="UP000505355">
    <property type="component" value="Chromosome"/>
</dbReference>
<dbReference type="AlphaFoldDB" id="A0A7D4UN88"/>
<evidence type="ECO:0000256" key="2">
    <source>
        <dbReference type="ARBA" id="ARBA00022670"/>
    </source>
</evidence>
<evidence type="ECO:0000256" key="4">
    <source>
        <dbReference type="ARBA" id="ARBA00022801"/>
    </source>
</evidence>
<dbReference type="GO" id="GO:0004185">
    <property type="term" value="F:serine-type carboxypeptidase activity"/>
    <property type="evidence" value="ECO:0007669"/>
    <property type="project" value="InterPro"/>
</dbReference>
<organism evidence="7 8">
    <name type="scientific">Mucilaginibacter mali</name>
    <dbReference type="NCBI Taxonomy" id="2740462"/>
    <lineage>
        <taxon>Bacteria</taxon>
        <taxon>Pseudomonadati</taxon>
        <taxon>Bacteroidota</taxon>
        <taxon>Sphingobacteriia</taxon>
        <taxon>Sphingobacteriales</taxon>
        <taxon>Sphingobacteriaceae</taxon>
        <taxon>Mucilaginibacter</taxon>
    </lineage>
</organism>
<evidence type="ECO:0000256" key="6">
    <source>
        <dbReference type="SAM" id="SignalP"/>
    </source>
</evidence>
<name>A0A7D4UN88_9SPHI</name>
<gene>
    <name evidence="7" type="ORF">HQ865_19300</name>
</gene>
<keyword evidence="5" id="KW-0325">Glycoprotein</keyword>
<evidence type="ECO:0000256" key="1">
    <source>
        <dbReference type="ARBA" id="ARBA00022645"/>
    </source>
</evidence>
<dbReference type="KEGG" id="mmab:HQ865_19300"/>
<dbReference type="PANTHER" id="PTHR11802">
    <property type="entry name" value="SERINE PROTEASE FAMILY S10 SERINE CARBOXYPEPTIDASE"/>
    <property type="match status" value="1"/>
</dbReference>
<dbReference type="RefSeq" id="WP_173416479.1">
    <property type="nucleotide sequence ID" value="NZ_CP054139.1"/>
</dbReference>
<evidence type="ECO:0000313" key="7">
    <source>
        <dbReference type="EMBL" id="QKJ31821.1"/>
    </source>
</evidence>
<dbReference type="InterPro" id="IPR029058">
    <property type="entry name" value="AB_hydrolase_fold"/>
</dbReference>
<dbReference type="EMBL" id="CP054139">
    <property type="protein sequence ID" value="QKJ31821.1"/>
    <property type="molecule type" value="Genomic_DNA"/>
</dbReference>
<evidence type="ECO:0000313" key="8">
    <source>
        <dbReference type="Proteomes" id="UP000505355"/>
    </source>
</evidence>
<keyword evidence="4 7" id="KW-0378">Hydrolase</keyword>
<feature type="signal peptide" evidence="6">
    <location>
        <begin position="1"/>
        <end position="33"/>
    </location>
</feature>
<keyword evidence="8" id="KW-1185">Reference proteome</keyword>
<keyword evidence="2" id="KW-0645">Protease</keyword>
<dbReference type="Gene3D" id="3.40.50.1820">
    <property type="entry name" value="alpha/beta hydrolase"/>
    <property type="match status" value="1"/>
</dbReference>
<dbReference type="Pfam" id="PF00450">
    <property type="entry name" value="Peptidase_S10"/>
    <property type="match status" value="1"/>
</dbReference>
<dbReference type="InterPro" id="IPR001563">
    <property type="entry name" value="Peptidase_S10"/>
</dbReference>
<proteinExistence type="predicted"/>
<reference evidence="7 8" key="1">
    <citation type="submission" date="2020-05" db="EMBL/GenBank/DDBJ databases">
        <title>Mucilaginibacter mali sp. nov.</title>
        <authorList>
            <person name="Kim H.S."/>
            <person name="Lee K.C."/>
            <person name="Suh M.K."/>
            <person name="Kim J.-S."/>
            <person name="Han K.-I."/>
            <person name="Eom M.K."/>
            <person name="Shin Y.K."/>
            <person name="Lee J.-S."/>
        </authorList>
    </citation>
    <scope>NUCLEOTIDE SEQUENCE [LARGE SCALE GENOMIC DNA]</scope>
    <source>
        <strain evidence="7 8">G2-14</strain>
    </source>
</reference>
<dbReference type="SUPFAM" id="SSF53474">
    <property type="entry name" value="alpha/beta-Hydrolases"/>
    <property type="match status" value="1"/>
</dbReference>
<evidence type="ECO:0000256" key="5">
    <source>
        <dbReference type="ARBA" id="ARBA00023180"/>
    </source>
</evidence>
<evidence type="ECO:0000256" key="3">
    <source>
        <dbReference type="ARBA" id="ARBA00022729"/>
    </source>
</evidence>
<accession>A0A7D4UN88</accession>
<keyword evidence="3 6" id="KW-0732">Signal</keyword>